<name>A0A0M2ZWQ8_LACLC</name>
<reference evidence="5" key="2">
    <citation type="journal article" date="2022" name="Microbiol. Spectr.">
        <title>Optimizing Conditions in the Acid Tolerance Test for Potential Probiotics Using Response Surface Methodology.</title>
        <authorList>
            <person name="Ko H.I."/>
            <person name="Jeong C.H."/>
            <person name="Hong S.W."/>
            <person name="Eun J.B."/>
            <person name="Kim T.W."/>
        </authorList>
    </citation>
    <scope>NUCLEOTIDE SEQUENCE</scope>
    <source>
        <strain evidence="5">KCKM 0438</strain>
    </source>
</reference>
<dbReference type="Gene3D" id="3.40.30.10">
    <property type="entry name" value="Glutaredoxin"/>
    <property type="match status" value="1"/>
</dbReference>
<organism evidence="4 6">
    <name type="scientific">Lactococcus lactis subsp. cremoris</name>
    <name type="common">Streptococcus cremoris</name>
    <dbReference type="NCBI Taxonomy" id="1359"/>
    <lineage>
        <taxon>Bacteria</taxon>
        <taxon>Bacillati</taxon>
        <taxon>Bacillota</taxon>
        <taxon>Bacilli</taxon>
        <taxon>Lactobacillales</taxon>
        <taxon>Streptococcaceae</taxon>
        <taxon>Lactococcus</taxon>
    </lineage>
</organism>
<reference evidence="4 6" key="1">
    <citation type="submission" date="2015-08" db="EMBL/GenBank/DDBJ databases">
        <title>Draft Genome Sequences of 11 Lactococcus lactis subspecies cremoris strains.</title>
        <authorList>
            <person name="Wels M."/>
            <person name="Backus L."/>
            <person name="Boekhorst J."/>
            <person name="Dijkstra A."/>
            <person name="Beerthuizen M."/>
            <person name="Siezen R."/>
            <person name="Bachmann H."/>
            <person name="Van Hijum S."/>
        </authorList>
    </citation>
    <scope>NUCLEOTIDE SEQUENCE [LARGE SCALE GENOMIC DNA]</scope>
    <source>
        <strain evidence="4 6">KW10</strain>
    </source>
</reference>
<dbReference type="InterPro" id="IPR036249">
    <property type="entry name" value="Thioredoxin-like_sf"/>
</dbReference>
<dbReference type="RefSeq" id="WP_021037365.1">
    <property type="nucleotide sequence ID" value="NZ_CP070856.1"/>
</dbReference>
<evidence type="ECO:0000256" key="1">
    <source>
        <dbReference type="ARBA" id="ARBA00023157"/>
    </source>
</evidence>
<protein>
    <submittedName>
        <fullName evidence="4">Regulatory protein spx</fullName>
    </submittedName>
    <submittedName>
        <fullName evidence="5">Spx/MgsR family RNA polymerase-binding regulatory protein</fullName>
    </submittedName>
</protein>
<dbReference type="Proteomes" id="UP001254658">
    <property type="component" value="Chromosome"/>
</dbReference>
<dbReference type="NCBIfam" id="TIGR01617">
    <property type="entry name" value="arsC_related"/>
    <property type="match status" value="1"/>
</dbReference>
<dbReference type="PATRIC" id="fig|1359.24.peg.2121"/>
<dbReference type="NCBIfam" id="NF002459">
    <property type="entry name" value="PRK01655.1"/>
    <property type="match status" value="1"/>
</dbReference>
<proteinExistence type="inferred from homology"/>
<dbReference type="Pfam" id="PF03960">
    <property type="entry name" value="ArsC"/>
    <property type="match status" value="1"/>
</dbReference>
<keyword evidence="1" id="KW-1015">Disulfide bond</keyword>
<reference evidence="5" key="3">
    <citation type="submission" date="2023-09" db="EMBL/GenBank/DDBJ databases">
        <authorList>
            <person name="Kim T.W."/>
        </authorList>
    </citation>
    <scope>NUCLEOTIDE SEQUENCE</scope>
    <source>
        <strain evidence="5">KCKM 0438</strain>
    </source>
</reference>
<dbReference type="EMBL" id="LIYF01000009">
    <property type="protein sequence ID" value="KZK07739.1"/>
    <property type="molecule type" value="Genomic_DNA"/>
</dbReference>
<comment type="similarity">
    <text evidence="3">Belongs to the ArsC family.</text>
</comment>
<evidence type="ECO:0000256" key="2">
    <source>
        <dbReference type="ARBA" id="ARBA00023284"/>
    </source>
</evidence>
<dbReference type="GeneID" id="61109602"/>
<sequence length="139" mass="16264">MIKLFSSTNCSSSKKMRQWLIANKLEFTEVSILENSLFKNDILRILSLTESGVEEIISKRSSAYKKLSKILDFDSLTLNELVDLIVKNEKLLRRPLVIDDYRLQVGYNEDDIRKFLPRKVRQLGLMEAIENVRLWDQAK</sequence>
<evidence type="ECO:0000256" key="3">
    <source>
        <dbReference type="PROSITE-ProRule" id="PRU01282"/>
    </source>
</evidence>
<dbReference type="InterPro" id="IPR006504">
    <property type="entry name" value="Tscrpt_reg_Spx/MgsR"/>
</dbReference>
<evidence type="ECO:0000313" key="4">
    <source>
        <dbReference type="EMBL" id="KZK07739.1"/>
    </source>
</evidence>
<evidence type="ECO:0000313" key="6">
    <source>
        <dbReference type="Proteomes" id="UP000076519"/>
    </source>
</evidence>
<accession>A0A0M2ZWQ8</accession>
<dbReference type="InterPro" id="IPR006660">
    <property type="entry name" value="Arsenate_reductase-like"/>
</dbReference>
<gene>
    <name evidence="4" type="ORF">AB996_0571</name>
    <name evidence="5" type="ORF">RF668_09175</name>
</gene>
<dbReference type="EMBL" id="CP133787">
    <property type="protein sequence ID" value="WMX70063.1"/>
    <property type="molecule type" value="Genomic_DNA"/>
</dbReference>
<dbReference type="PANTHER" id="PTHR30041">
    <property type="entry name" value="ARSENATE REDUCTASE"/>
    <property type="match status" value="1"/>
</dbReference>
<dbReference type="Proteomes" id="UP000076519">
    <property type="component" value="Unassembled WGS sequence"/>
</dbReference>
<dbReference type="AlphaFoldDB" id="A0A0M2ZWQ8"/>
<evidence type="ECO:0000313" key="5">
    <source>
        <dbReference type="EMBL" id="WMX70063.1"/>
    </source>
</evidence>
<dbReference type="PANTHER" id="PTHR30041:SF7">
    <property type="entry name" value="GLOBAL TRANSCRIPTIONAL REGULATOR SPX"/>
    <property type="match status" value="1"/>
</dbReference>
<dbReference type="PROSITE" id="PS51353">
    <property type="entry name" value="ARSC"/>
    <property type="match status" value="1"/>
</dbReference>
<dbReference type="CDD" id="cd03032">
    <property type="entry name" value="ArsC_Spx"/>
    <property type="match status" value="1"/>
</dbReference>
<dbReference type="SUPFAM" id="SSF52833">
    <property type="entry name" value="Thioredoxin-like"/>
    <property type="match status" value="1"/>
</dbReference>
<keyword evidence="2" id="KW-0676">Redox-active center</keyword>